<dbReference type="InterPro" id="IPR020097">
    <property type="entry name" value="PsdUridine_synth_TruA_a/b_dom"/>
</dbReference>
<comment type="function">
    <text evidence="4">Formation of pseudouridine at positions 38, 39 and 40 in the anticodon stem and loop of transfer RNAs.</text>
</comment>
<comment type="catalytic activity">
    <reaction evidence="4 7">
        <text>uridine(38/39/40) in tRNA = pseudouridine(38/39/40) in tRNA</text>
        <dbReference type="Rhea" id="RHEA:22376"/>
        <dbReference type="Rhea" id="RHEA-COMP:10085"/>
        <dbReference type="Rhea" id="RHEA-COMP:10087"/>
        <dbReference type="ChEBI" id="CHEBI:65314"/>
        <dbReference type="ChEBI" id="CHEBI:65315"/>
        <dbReference type="EC" id="5.4.99.12"/>
    </reaction>
</comment>
<dbReference type="GO" id="GO:0031119">
    <property type="term" value="P:tRNA pseudouridine synthesis"/>
    <property type="evidence" value="ECO:0007669"/>
    <property type="project" value="UniProtKB-UniRule"/>
</dbReference>
<evidence type="ECO:0000256" key="3">
    <source>
        <dbReference type="ARBA" id="ARBA00023235"/>
    </source>
</evidence>
<accession>H6Q508</accession>
<dbReference type="FunFam" id="3.30.70.580:FF:000001">
    <property type="entry name" value="tRNA pseudouridine synthase A"/>
    <property type="match status" value="1"/>
</dbReference>
<keyword evidence="3 4" id="KW-0413">Isomerase</keyword>
<dbReference type="CDD" id="cd02570">
    <property type="entry name" value="PseudoU_synth_EcTruA"/>
    <property type="match status" value="1"/>
</dbReference>
<dbReference type="GO" id="GO:0160147">
    <property type="term" value="F:tRNA pseudouridine(38-40) synthase activity"/>
    <property type="evidence" value="ECO:0007669"/>
    <property type="project" value="UniProtKB-EC"/>
</dbReference>
<dbReference type="Gene3D" id="3.30.70.660">
    <property type="entry name" value="Pseudouridine synthase I, catalytic domain, C-terminal subdomain"/>
    <property type="match status" value="1"/>
</dbReference>
<dbReference type="HAMAP" id="MF_00171">
    <property type="entry name" value="TruA"/>
    <property type="match status" value="1"/>
</dbReference>
<evidence type="ECO:0000256" key="2">
    <source>
        <dbReference type="ARBA" id="ARBA00022694"/>
    </source>
</evidence>
<reference evidence="9 10" key="1">
    <citation type="journal article" date="2012" name="MBio">
        <title>Insight into the transmission biology and species-specific functional capabilities of tsetse (Diptera: glossinidae) obligate symbiont wigglesworthia.</title>
        <authorList>
            <person name="Rio R.V."/>
            <person name="Symula R.E."/>
            <person name="Wang J."/>
            <person name="Lohs C."/>
            <person name="Wu Y.N."/>
            <person name="Snyder A.K."/>
            <person name="Bjornson R.D."/>
            <person name="Oshima K."/>
            <person name="Biehl B.S."/>
            <person name="Perna N.T."/>
            <person name="Hattori M."/>
            <person name="Aksoy S."/>
        </authorList>
    </citation>
    <scope>NUCLEOTIDE SEQUENCE [LARGE SCALE GENOMIC DNA]</scope>
    <source>
        <strain evidence="9">WGM</strain>
    </source>
</reference>
<dbReference type="STRING" id="1142511.WIGMOR_0464"/>
<comment type="caution">
    <text evidence="4">Lacks conserved residue(s) required for the propagation of feature annotation.</text>
</comment>
<evidence type="ECO:0000256" key="6">
    <source>
        <dbReference type="PIRSR" id="PIRSR001430-2"/>
    </source>
</evidence>
<dbReference type="PANTHER" id="PTHR11142:SF0">
    <property type="entry name" value="TRNA PSEUDOURIDINE SYNTHASE-LIKE 1"/>
    <property type="match status" value="1"/>
</dbReference>
<dbReference type="EC" id="5.4.99.12" evidence="4"/>
<evidence type="ECO:0000313" key="10">
    <source>
        <dbReference type="Proteomes" id="UP000009061"/>
    </source>
</evidence>
<dbReference type="Proteomes" id="UP000009061">
    <property type="component" value="Chromosome"/>
</dbReference>
<dbReference type="Gene3D" id="3.30.70.580">
    <property type="entry name" value="Pseudouridine synthase I, catalytic domain, N-terminal subdomain"/>
    <property type="match status" value="1"/>
</dbReference>
<feature type="active site" description="Nucleophile" evidence="4 5">
    <location>
        <position position="52"/>
    </location>
</feature>
<dbReference type="PANTHER" id="PTHR11142">
    <property type="entry name" value="PSEUDOURIDYLATE SYNTHASE"/>
    <property type="match status" value="1"/>
</dbReference>
<dbReference type="InterPro" id="IPR020095">
    <property type="entry name" value="PsdUridine_synth_TruA_C"/>
</dbReference>
<protein>
    <recommendedName>
        <fullName evidence="4">tRNA pseudouridine synthase A</fullName>
        <ecNumber evidence="4">5.4.99.12</ecNumber>
    </recommendedName>
    <alternativeName>
        <fullName evidence="4">tRNA pseudouridine(38-40) synthase</fullName>
    </alternativeName>
    <alternativeName>
        <fullName evidence="4">tRNA pseudouridylate synthase I</fullName>
    </alternativeName>
    <alternativeName>
        <fullName evidence="4">tRNA-uridine isomerase I</fullName>
    </alternativeName>
</protein>
<proteinExistence type="inferred from homology"/>
<dbReference type="HOGENOM" id="CLU_014673_0_2_6"/>
<name>H6Q508_WIGGL</name>
<dbReference type="EMBL" id="CP003315">
    <property type="protein sequence ID" value="AFA41291.1"/>
    <property type="molecule type" value="Genomic_DNA"/>
</dbReference>
<dbReference type="PIRSF" id="PIRSF001430">
    <property type="entry name" value="tRNA_psdUrid_synth"/>
    <property type="match status" value="1"/>
</dbReference>
<sequence>MQKFAACVQYNGNKYCGWQIQKKSASIQIEIENALTKFSGSKITTYCSGRTDAKVHAICQIIHFSTHIIRSNRQWMLGVNTYLPYDIAVIWIIPVKKNFHARYSATSRRYVYVIYNHIVRPGIFQEYCATVFFSLNVKKMQKSANKLIGKHDFTSFRSKNCQSKTAYRIIHNIKIFKYGKYIYIDICANSFVHHMVRNIVGTLIQIGKGEKSEFWISELLILKDRKLAGPTASPNGLYLAEVCYPKFFKIPHINMKISFFNQFLFKKFIN</sequence>
<keyword evidence="10" id="KW-1185">Reference proteome</keyword>
<evidence type="ECO:0000259" key="8">
    <source>
        <dbReference type="Pfam" id="PF01416"/>
    </source>
</evidence>
<dbReference type="OrthoDB" id="9811823at2"/>
<dbReference type="InterPro" id="IPR001406">
    <property type="entry name" value="PsdUridine_synth_TruA"/>
</dbReference>
<evidence type="ECO:0000313" key="9">
    <source>
        <dbReference type="EMBL" id="AFA41291.1"/>
    </source>
</evidence>
<feature type="binding site" evidence="4 6">
    <location>
        <position position="110"/>
    </location>
    <ligand>
        <name>substrate</name>
    </ligand>
</feature>
<dbReference type="RefSeq" id="WP_014354230.1">
    <property type="nucleotide sequence ID" value="NC_016893.1"/>
</dbReference>
<feature type="domain" description="Pseudouridine synthase I TruA alpha/beta" evidence="8">
    <location>
        <begin position="144"/>
        <end position="245"/>
    </location>
</feature>
<comment type="subunit">
    <text evidence="4">Homodimer.</text>
</comment>
<dbReference type="eggNOG" id="COG0101">
    <property type="taxonomic scope" value="Bacteria"/>
</dbReference>
<dbReference type="NCBIfam" id="TIGR00071">
    <property type="entry name" value="hisT_truA"/>
    <property type="match status" value="1"/>
</dbReference>
<gene>
    <name evidence="4 9" type="primary">truA</name>
    <name evidence="9" type="synonym">asuC</name>
    <name evidence="9" type="synonym">hisT</name>
    <name evidence="9" type="synonym">leuK</name>
    <name evidence="9" type="ORF">WIGMOR_0464</name>
</gene>
<evidence type="ECO:0000256" key="5">
    <source>
        <dbReference type="PIRSR" id="PIRSR001430-1"/>
    </source>
</evidence>
<dbReference type="AlphaFoldDB" id="H6Q508"/>
<dbReference type="SUPFAM" id="SSF55120">
    <property type="entry name" value="Pseudouridine synthase"/>
    <property type="match status" value="1"/>
</dbReference>
<keyword evidence="2 4" id="KW-0819">tRNA processing</keyword>
<comment type="similarity">
    <text evidence="1 4 7">Belongs to the tRNA pseudouridine synthase TruA family.</text>
</comment>
<evidence type="ECO:0000256" key="7">
    <source>
        <dbReference type="RuleBase" id="RU003792"/>
    </source>
</evidence>
<dbReference type="Pfam" id="PF01416">
    <property type="entry name" value="PseudoU_synth_1"/>
    <property type="match status" value="2"/>
</dbReference>
<evidence type="ECO:0000256" key="1">
    <source>
        <dbReference type="ARBA" id="ARBA00009375"/>
    </source>
</evidence>
<organism evidence="9 10">
    <name type="scientific">Wigglesworthia glossinidia endosymbiont of Glossina morsitans morsitans</name>
    <name type="common">Yale colony</name>
    <dbReference type="NCBI Taxonomy" id="1142511"/>
    <lineage>
        <taxon>Bacteria</taxon>
        <taxon>Pseudomonadati</taxon>
        <taxon>Pseudomonadota</taxon>
        <taxon>Gammaproteobacteria</taxon>
        <taxon>Enterobacterales</taxon>
        <taxon>Erwiniaceae</taxon>
        <taxon>Wigglesworthia</taxon>
    </lineage>
</organism>
<dbReference type="GO" id="GO:0003723">
    <property type="term" value="F:RNA binding"/>
    <property type="evidence" value="ECO:0007669"/>
    <property type="project" value="InterPro"/>
</dbReference>
<evidence type="ECO:0000256" key="4">
    <source>
        <dbReference type="HAMAP-Rule" id="MF_00171"/>
    </source>
</evidence>
<dbReference type="InterPro" id="IPR020103">
    <property type="entry name" value="PsdUridine_synth_cat_dom_sf"/>
</dbReference>
<feature type="domain" description="Pseudouridine synthase I TruA alpha/beta" evidence="8">
    <location>
        <begin position="6"/>
        <end position="104"/>
    </location>
</feature>
<dbReference type="InterPro" id="IPR020094">
    <property type="entry name" value="TruA/RsuA/RluB/E/F_N"/>
</dbReference>
<dbReference type="KEGG" id="wgl:WIGMOR_0464"/>